<evidence type="ECO:0000313" key="4">
    <source>
        <dbReference type="Proteomes" id="UP000265520"/>
    </source>
</evidence>
<comment type="caution">
    <text evidence="3">The sequence shown here is derived from an EMBL/GenBank/DDBJ whole genome shotgun (WGS) entry which is preliminary data.</text>
</comment>
<evidence type="ECO:0000256" key="1">
    <source>
        <dbReference type="SAM" id="MobiDB-lite"/>
    </source>
</evidence>
<feature type="domain" description="GED" evidence="2">
    <location>
        <begin position="1"/>
        <end position="46"/>
    </location>
</feature>
<dbReference type="Pfam" id="PF02212">
    <property type="entry name" value="GED"/>
    <property type="match status" value="1"/>
</dbReference>
<dbReference type="AlphaFoldDB" id="A0A392N4F6"/>
<dbReference type="InterPro" id="IPR003130">
    <property type="entry name" value="GED"/>
</dbReference>
<feature type="non-terminal residue" evidence="3">
    <location>
        <position position="1"/>
    </location>
</feature>
<name>A0A392N4F6_9FABA</name>
<protein>
    <submittedName>
        <fullName evidence="3">Dynamin-related protein 4C-like</fullName>
    </submittedName>
</protein>
<dbReference type="GO" id="GO:0005525">
    <property type="term" value="F:GTP binding"/>
    <property type="evidence" value="ECO:0007669"/>
    <property type="project" value="InterPro"/>
</dbReference>
<proteinExistence type="predicted"/>
<dbReference type="PROSITE" id="PS51388">
    <property type="entry name" value="GED"/>
    <property type="match status" value="1"/>
</dbReference>
<organism evidence="3 4">
    <name type="scientific">Trifolium medium</name>
    <dbReference type="NCBI Taxonomy" id="97028"/>
    <lineage>
        <taxon>Eukaryota</taxon>
        <taxon>Viridiplantae</taxon>
        <taxon>Streptophyta</taxon>
        <taxon>Embryophyta</taxon>
        <taxon>Tracheophyta</taxon>
        <taxon>Spermatophyta</taxon>
        <taxon>Magnoliopsida</taxon>
        <taxon>eudicotyledons</taxon>
        <taxon>Gunneridae</taxon>
        <taxon>Pentapetalae</taxon>
        <taxon>rosids</taxon>
        <taxon>fabids</taxon>
        <taxon>Fabales</taxon>
        <taxon>Fabaceae</taxon>
        <taxon>Papilionoideae</taxon>
        <taxon>50 kb inversion clade</taxon>
        <taxon>NPAAA clade</taxon>
        <taxon>Hologalegina</taxon>
        <taxon>IRL clade</taxon>
        <taxon>Trifolieae</taxon>
        <taxon>Trifolium</taxon>
    </lineage>
</organism>
<dbReference type="EMBL" id="LXQA010027897">
    <property type="protein sequence ID" value="MCH94677.1"/>
    <property type="molecule type" value="Genomic_DNA"/>
</dbReference>
<keyword evidence="4" id="KW-1185">Reference proteome</keyword>
<dbReference type="InterPro" id="IPR020850">
    <property type="entry name" value="GED_dom"/>
</dbReference>
<accession>A0A392N4F6</accession>
<evidence type="ECO:0000259" key="2">
    <source>
        <dbReference type="PROSITE" id="PS51388"/>
    </source>
</evidence>
<reference evidence="3 4" key="1">
    <citation type="journal article" date="2018" name="Front. Plant Sci.">
        <title>Red Clover (Trifolium pratense) and Zigzag Clover (T. medium) - A Picture of Genomic Similarities and Differences.</title>
        <authorList>
            <person name="Dluhosova J."/>
            <person name="Istvanek J."/>
            <person name="Nedelnik J."/>
            <person name="Repkova J."/>
        </authorList>
    </citation>
    <scope>NUCLEOTIDE SEQUENCE [LARGE SCALE GENOMIC DNA]</scope>
    <source>
        <strain evidence="4">cv. 10/8</strain>
        <tissue evidence="3">Leaf</tissue>
    </source>
</reference>
<sequence length="49" mass="5401">SPGGGGIERLLEESPSISGKRQKLSRSVEVLRESKETVARIMDRIGIYD</sequence>
<feature type="region of interest" description="Disordered" evidence="1">
    <location>
        <begin position="1"/>
        <end position="28"/>
    </location>
</feature>
<evidence type="ECO:0000313" key="3">
    <source>
        <dbReference type="EMBL" id="MCH94677.1"/>
    </source>
</evidence>
<dbReference type="GO" id="GO:0003924">
    <property type="term" value="F:GTPase activity"/>
    <property type="evidence" value="ECO:0007669"/>
    <property type="project" value="InterPro"/>
</dbReference>
<dbReference type="Proteomes" id="UP000265520">
    <property type="component" value="Unassembled WGS sequence"/>
</dbReference>